<feature type="compositionally biased region" description="Low complexity" evidence="1">
    <location>
        <begin position="285"/>
        <end position="294"/>
    </location>
</feature>
<gene>
    <name evidence="3" type="ORF">GGR13_002466</name>
</gene>
<dbReference type="PROSITE" id="PS51257">
    <property type="entry name" value="PROKAR_LIPOPROTEIN"/>
    <property type="match status" value="1"/>
</dbReference>
<feature type="signal peptide" evidence="2">
    <location>
        <begin position="1"/>
        <end position="33"/>
    </location>
</feature>
<feature type="region of interest" description="Disordered" evidence="1">
    <location>
        <begin position="36"/>
        <end position="88"/>
    </location>
</feature>
<dbReference type="EMBL" id="JACHOR010000004">
    <property type="protein sequence ID" value="MBB5746859.1"/>
    <property type="molecule type" value="Genomic_DNA"/>
</dbReference>
<evidence type="ECO:0000313" key="4">
    <source>
        <dbReference type="Proteomes" id="UP000545037"/>
    </source>
</evidence>
<dbReference type="Proteomes" id="UP000545037">
    <property type="component" value="Unassembled WGS sequence"/>
</dbReference>
<accession>A0A7W9CJK7</accession>
<feature type="compositionally biased region" description="Low complexity" evidence="1">
    <location>
        <begin position="260"/>
        <end position="277"/>
    </location>
</feature>
<comment type="caution">
    <text evidence="3">The sequence shown here is derived from an EMBL/GenBank/DDBJ whole genome shotgun (WGS) entry which is preliminary data.</text>
</comment>
<reference evidence="3 4" key="1">
    <citation type="submission" date="2020-08" db="EMBL/GenBank/DDBJ databases">
        <title>Genomic Encyclopedia of Type Strains, Phase IV (KMG-IV): sequencing the most valuable type-strain genomes for metagenomic binning, comparative biology and taxonomic classification.</title>
        <authorList>
            <person name="Goeker M."/>
        </authorList>
    </citation>
    <scope>NUCLEOTIDE SEQUENCE [LARGE SCALE GENOMIC DNA]</scope>
    <source>
        <strain evidence="3 4">DSM 4737</strain>
    </source>
</reference>
<feature type="region of interest" description="Disordered" evidence="1">
    <location>
        <begin position="167"/>
        <end position="339"/>
    </location>
</feature>
<feature type="chain" id="PRO_5030770323" evidence="2">
    <location>
        <begin position="34"/>
        <end position="361"/>
    </location>
</feature>
<feature type="compositionally biased region" description="Low complexity" evidence="1">
    <location>
        <begin position="321"/>
        <end position="331"/>
    </location>
</feature>
<keyword evidence="2" id="KW-0732">Signal</keyword>
<name>A0A7W9CJK7_9CAUL</name>
<dbReference type="AlphaFoldDB" id="A0A7W9CJK7"/>
<proteinExistence type="predicted"/>
<keyword evidence="4" id="KW-1185">Reference proteome</keyword>
<organism evidence="3 4">
    <name type="scientific">Brevundimonas variabilis</name>
    <dbReference type="NCBI Taxonomy" id="74312"/>
    <lineage>
        <taxon>Bacteria</taxon>
        <taxon>Pseudomonadati</taxon>
        <taxon>Pseudomonadota</taxon>
        <taxon>Alphaproteobacteria</taxon>
        <taxon>Caulobacterales</taxon>
        <taxon>Caulobacteraceae</taxon>
        <taxon>Brevundimonas</taxon>
    </lineage>
</organism>
<evidence type="ECO:0000256" key="2">
    <source>
        <dbReference type="SAM" id="SignalP"/>
    </source>
</evidence>
<sequence length="361" mass="37499">MRLTVSLPSSSRPVMASISVLAGCLVLASPVMAQQRVSSPADGRSPGMRYLTWPGKNENPRLSAPAIAPSAEPRDETDSRGPILSMPSQPLVAPVATRYSARTSPGPTPASAWVTAVPAPVSNYAPAPAPVYATRSVVMPEPPRGYPPALPLEAAPVRMARTAEAPVRPTPTYSAPRYEAPTSVPPPAEAPGLEPPRFEAPRYEAPPPAPVREEAPVPVAADTGPASPAVSAVDPYAPRPDAPIFRLLNRGTQPAAAATPDSASETAPEPSPAAADRPAPPAQPAPQAYPATAADTDRTPRRYSVHRANGQSPDRVPLPDPVLLDSAPVDLAEPPETPTVVRNINGRLTAITPASEDPAQP</sequence>
<protein>
    <submittedName>
        <fullName evidence="3">Uncharacterized protein</fullName>
    </submittedName>
</protein>
<evidence type="ECO:0000313" key="3">
    <source>
        <dbReference type="EMBL" id="MBB5746859.1"/>
    </source>
</evidence>
<dbReference type="RefSeq" id="WP_183213825.1">
    <property type="nucleotide sequence ID" value="NZ_JACHOR010000004.1"/>
</dbReference>
<evidence type="ECO:0000256" key="1">
    <source>
        <dbReference type="SAM" id="MobiDB-lite"/>
    </source>
</evidence>